<evidence type="ECO:0000313" key="3">
    <source>
        <dbReference type="Proteomes" id="UP001628156"/>
    </source>
</evidence>
<name>A0ABQ0DT49_9EUKA</name>
<protein>
    <submittedName>
        <fullName evidence="2">Uncharacterized protein</fullName>
    </submittedName>
</protein>
<dbReference type="EMBL" id="BAAFRS010000266">
    <property type="protein sequence ID" value="GAB1225948.1"/>
    <property type="molecule type" value="Genomic_DNA"/>
</dbReference>
<gene>
    <name evidence="2" type="ORF">ENUP19_0266G0037</name>
</gene>
<proteinExistence type="predicted"/>
<organism evidence="2 3">
    <name type="scientific">Entamoeba nuttalli</name>
    <dbReference type="NCBI Taxonomy" id="412467"/>
    <lineage>
        <taxon>Eukaryota</taxon>
        <taxon>Amoebozoa</taxon>
        <taxon>Evosea</taxon>
        <taxon>Archamoebae</taxon>
        <taxon>Mastigamoebida</taxon>
        <taxon>Entamoebidae</taxon>
        <taxon>Entamoeba</taxon>
    </lineage>
</organism>
<feature type="region of interest" description="Disordered" evidence="1">
    <location>
        <begin position="1"/>
        <end position="68"/>
    </location>
</feature>
<comment type="caution">
    <text evidence="2">The sequence shown here is derived from an EMBL/GenBank/DDBJ whole genome shotgun (WGS) entry which is preliminary data.</text>
</comment>
<accession>A0ABQ0DT49</accession>
<sequence length="176" mass="20230">MESTSDSLNPLLITSPLDTKIKNDDLVDGPPSRSVSPVPDDERNIRKEDFSSSVMDKNSTSSDIYDQNKNDATTKGIIHEQSYYNNEGKENTTRVMEELDYIDTKLELKLAGINAKILKKKNKILNKQLDPSFNGEKERVIVAIQSNKNKRDETKEIFKRKRREKISRFLHLTKTN</sequence>
<reference evidence="2 3" key="1">
    <citation type="journal article" date="2019" name="PLoS Negl. Trop. Dis.">
        <title>Whole genome sequencing of Entamoeba nuttalli reveals mammalian host-related molecular signatures and a novel octapeptide-repeat surface protein.</title>
        <authorList>
            <person name="Tanaka M."/>
            <person name="Makiuchi T."/>
            <person name="Komiyama T."/>
            <person name="Shiina T."/>
            <person name="Osaki K."/>
            <person name="Tachibana H."/>
        </authorList>
    </citation>
    <scope>NUCLEOTIDE SEQUENCE [LARGE SCALE GENOMIC DNA]</scope>
    <source>
        <strain evidence="2 3">P19-061405</strain>
    </source>
</reference>
<evidence type="ECO:0000256" key="1">
    <source>
        <dbReference type="SAM" id="MobiDB-lite"/>
    </source>
</evidence>
<keyword evidence="3" id="KW-1185">Reference proteome</keyword>
<feature type="compositionally biased region" description="Low complexity" evidence="1">
    <location>
        <begin position="28"/>
        <end position="38"/>
    </location>
</feature>
<feature type="compositionally biased region" description="Polar residues" evidence="1">
    <location>
        <begin position="51"/>
        <end position="68"/>
    </location>
</feature>
<feature type="compositionally biased region" description="Basic and acidic residues" evidence="1">
    <location>
        <begin position="40"/>
        <end position="50"/>
    </location>
</feature>
<dbReference type="Proteomes" id="UP001628156">
    <property type="component" value="Unassembled WGS sequence"/>
</dbReference>
<evidence type="ECO:0000313" key="2">
    <source>
        <dbReference type="EMBL" id="GAB1225948.1"/>
    </source>
</evidence>